<evidence type="ECO:0000256" key="1">
    <source>
        <dbReference type="ARBA" id="ARBA00000085"/>
    </source>
</evidence>
<keyword evidence="5" id="KW-0547">Nucleotide-binding</keyword>
<dbReference type="Gene3D" id="3.30.565.10">
    <property type="entry name" value="Histidine kinase-like ATPase, C-terminal domain"/>
    <property type="match status" value="1"/>
</dbReference>
<dbReference type="PANTHER" id="PTHR24421:SF10">
    <property type="entry name" value="NITRATE_NITRITE SENSOR PROTEIN NARQ"/>
    <property type="match status" value="1"/>
</dbReference>
<dbReference type="Pfam" id="PF02518">
    <property type="entry name" value="HATPase_c"/>
    <property type="match status" value="1"/>
</dbReference>
<organism evidence="13 14">
    <name type="scientific">Streptacidiphilus cavernicola</name>
    <dbReference type="NCBI Taxonomy" id="3342716"/>
    <lineage>
        <taxon>Bacteria</taxon>
        <taxon>Bacillati</taxon>
        <taxon>Actinomycetota</taxon>
        <taxon>Actinomycetes</taxon>
        <taxon>Kitasatosporales</taxon>
        <taxon>Streptomycetaceae</taxon>
        <taxon>Streptacidiphilus</taxon>
    </lineage>
</organism>
<dbReference type="InterPro" id="IPR003594">
    <property type="entry name" value="HATPase_dom"/>
</dbReference>
<accession>A0ABV6UEQ2</accession>
<evidence type="ECO:0000256" key="5">
    <source>
        <dbReference type="ARBA" id="ARBA00022741"/>
    </source>
</evidence>
<dbReference type="SUPFAM" id="SSF55874">
    <property type="entry name" value="ATPase domain of HSP90 chaperone/DNA topoisomerase II/histidine kinase"/>
    <property type="match status" value="1"/>
</dbReference>
<dbReference type="EC" id="2.7.13.3" evidence="2"/>
<keyword evidence="11" id="KW-1133">Transmembrane helix</keyword>
<keyword evidence="4" id="KW-0808">Transferase</keyword>
<evidence type="ECO:0000256" key="9">
    <source>
        <dbReference type="SAM" id="Coils"/>
    </source>
</evidence>
<feature type="coiled-coil region" evidence="9">
    <location>
        <begin position="142"/>
        <end position="169"/>
    </location>
</feature>
<feature type="region of interest" description="Disordered" evidence="10">
    <location>
        <begin position="320"/>
        <end position="363"/>
    </location>
</feature>
<name>A0ABV6UEQ2_9ACTN</name>
<evidence type="ECO:0000313" key="14">
    <source>
        <dbReference type="Proteomes" id="UP001592528"/>
    </source>
</evidence>
<evidence type="ECO:0000256" key="11">
    <source>
        <dbReference type="SAM" id="Phobius"/>
    </source>
</evidence>
<gene>
    <name evidence="13" type="ORF">ACEZDJ_01320</name>
</gene>
<keyword evidence="11" id="KW-0472">Membrane</keyword>
<dbReference type="CDD" id="cd16917">
    <property type="entry name" value="HATPase_UhpB-NarQ-NarX-like"/>
    <property type="match status" value="1"/>
</dbReference>
<dbReference type="SMART" id="SM00387">
    <property type="entry name" value="HATPase_c"/>
    <property type="match status" value="1"/>
</dbReference>
<keyword evidence="3" id="KW-0597">Phosphoprotein</keyword>
<evidence type="ECO:0000256" key="6">
    <source>
        <dbReference type="ARBA" id="ARBA00022777"/>
    </source>
</evidence>
<dbReference type="InterPro" id="IPR036890">
    <property type="entry name" value="HATPase_C_sf"/>
</dbReference>
<evidence type="ECO:0000256" key="8">
    <source>
        <dbReference type="ARBA" id="ARBA00023012"/>
    </source>
</evidence>
<feature type="domain" description="Histidine kinase/HSP90-like ATPase" evidence="12">
    <location>
        <begin position="282"/>
        <end position="398"/>
    </location>
</feature>
<evidence type="ECO:0000256" key="4">
    <source>
        <dbReference type="ARBA" id="ARBA00022679"/>
    </source>
</evidence>
<keyword evidence="7" id="KW-0067">ATP-binding</keyword>
<dbReference type="GO" id="GO:0016301">
    <property type="term" value="F:kinase activity"/>
    <property type="evidence" value="ECO:0007669"/>
    <property type="project" value="UniProtKB-KW"/>
</dbReference>
<keyword evidence="6 13" id="KW-0418">Kinase</keyword>
<comment type="caution">
    <text evidence="13">The sequence shown here is derived from an EMBL/GenBank/DDBJ whole genome shotgun (WGS) entry which is preliminary data.</text>
</comment>
<keyword evidence="8" id="KW-0902">Two-component regulatory system</keyword>
<evidence type="ECO:0000256" key="2">
    <source>
        <dbReference type="ARBA" id="ARBA00012438"/>
    </source>
</evidence>
<protein>
    <recommendedName>
        <fullName evidence="2">histidine kinase</fullName>
        <ecNumber evidence="2">2.7.13.3</ecNumber>
    </recommendedName>
</protein>
<dbReference type="EMBL" id="JBHEZZ010000001">
    <property type="protein sequence ID" value="MFC1399929.1"/>
    <property type="molecule type" value="Genomic_DNA"/>
</dbReference>
<keyword evidence="14" id="KW-1185">Reference proteome</keyword>
<dbReference type="InterPro" id="IPR011712">
    <property type="entry name" value="Sig_transdc_His_kin_sub3_dim/P"/>
</dbReference>
<dbReference type="InterPro" id="IPR050482">
    <property type="entry name" value="Sensor_HK_TwoCompSys"/>
</dbReference>
<feature type="compositionally biased region" description="Low complexity" evidence="10">
    <location>
        <begin position="335"/>
        <end position="349"/>
    </location>
</feature>
<feature type="transmembrane region" description="Helical" evidence="11">
    <location>
        <begin position="98"/>
        <end position="117"/>
    </location>
</feature>
<evidence type="ECO:0000259" key="12">
    <source>
        <dbReference type="SMART" id="SM00387"/>
    </source>
</evidence>
<dbReference type="Pfam" id="PF07730">
    <property type="entry name" value="HisKA_3"/>
    <property type="match status" value="1"/>
</dbReference>
<evidence type="ECO:0000256" key="10">
    <source>
        <dbReference type="SAM" id="MobiDB-lite"/>
    </source>
</evidence>
<keyword evidence="11" id="KW-0812">Transmembrane</keyword>
<dbReference type="PANTHER" id="PTHR24421">
    <property type="entry name" value="NITRATE/NITRITE SENSOR PROTEIN NARX-RELATED"/>
    <property type="match status" value="1"/>
</dbReference>
<sequence length="403" mass="42104">MEIRRSLRRAGPGAAILALVLAQGASSGRLGAPLFLAPSVLVCAALAWRCDRPAAVLAAVCVGVGVYLGAGNPYGPVLIAVAVALFSVARLVGRKFAVYAAVAATLLIVGTVMAAQADDPFSSTDFLPVPWLALAVASGDAVRNKQAYLAEVEERAARAERTREEEALRRVAEERLRIARELHDVLGHHIALVSVQAGVAAHIIDAQPEQAKSALGHIQRASRAALDELRVTVGLLRRPEDAVPTDPLPGLGSLDELTDDCESAGLRVVTVTEGAVRQLPAAVDLTAYRVVQEALTNARKHAGPSAVEVRIGYDPERLRVTVRDNGRGTPPPEATDPGSTDPGTTGQSTIGHGATDPNTTGHGLVGMRERAAALGGTIVAGPHHDGGFQVHLELPIRQGEFAL</sequence>
<keyword evidence="9" id="KW-0175">Coiled coil</keyword>
<dbReference type="RefSeq" id="WP_051724938.1">
    <property type="nucleotide sequence ID" value="NZ_JBHEZZ010000001.1"/>
</dbReference>
<proteinExistence type="predicted"/>
<feature type="transmembrane region" description="Helical" evidence="11">
    <location>
        <begin position="53"/>
        <end position="70"/>
    </location>
</feature>
<comment type="catalytic activity">
    <reaction evidence="1">
        <text>ATP + protein L-histidine = ADP + protein N-phospho-L-histidine.</text>
        <dbReference type="EC" id="2.7.13.3"/>
    </reaction>
</comment>
<evidence type="ECO:0000313" key="13">
    <source>
        <dbReference type="EMBL" id="MFC1399929.1"/>
    </source>
</evidence>
<dbReference type="Gene3D" id="1.20.5.1930">
    <property type="match status" value="1"/>
</dbReference>
<evidence type="ECO:0000256" key="7">
    <source>
        <dbReference type="ARBA" id="ARBA00022840"/>
    </source>
</evidence>
<reference evidence="13 14" key="1">
    <citation type="submission" date="2024-09" db="EMBL/GenBank/DDBJ databases">
        <authorList>
            <person name="Lee S.D."/>
        </authorList>
    </citation>
    <scope>NUCLEOTIDE SEQUENCE [LARGE SCALE GENOMIC DNA]</scope>
    <source>
        <strain evidence="13 14">N1-5</strain>
    </source>
</reference>
<dbReference type="Proteomes" id="UP001592528">
    <property type="component" value="Unassembled WGS sequence"/>
</dbReference>
<evidence type="ECO:0000256" key="3">
    <source>
        <dbReference type="ARBA" id="ARBA00022553"/>
    </source>
</evidence>